<dbReference type="EMBL" id="PJQM01002398">
    <property type="protein sequence ID" value="RCH95692.1"/>
    <property type="molecule type" value="Genomic_DNA"/>
</dbReference>
<gene>
    <name evidence="3" type="ORF">CU098_010551</name>
</gene>
<dbReference type="SMART" id="SM01373">
    <property type="entry name" value="MAGE"/>
    <property type="match status" value="1"/>
</dbReference>
<dbReference type="Gene3D" id="1.10.10.1210">
    <property type="entry name" value="MAGE homology domain, winged helix WH2 motif"/>
    <property type="match status" value="1"/>
</dbReference>
<proteinExistence type="predicted"/>
<evidence type="ECO:0000259" key="2">
    <source>
        <dbReference type="PROSITE" id="PS50838"/>
    </source>
</evidence>
<evidence type="ECO:0000313" key="3">
    <source>
        <dbReference type="EMBL" id="RCH95692.1"/>
    </source>
</evidence>
<sequence>MSTQKGKRNRMDLDDSYEPEAESSQRVKTMSSSTDWENEETQRKVKDVVRYCLSCEYKRKTIKREDLQKHLNAKGYMYNLVIDKAKTKLRNVFGFDLVELPSIRDKQNQSKTQQQKTQTTDTQTQGRGPSTGAYVLVSSLKEVYSTADIITRTPEEYQYTGILYTILGLIFLNANEISSPELYAHLDRMKIRKHGSDQLEDRDKILDYFIKLNYLRKTKKPDTEGEDLEFIFTAGARAKVELPTASLVHFMCSFYNGSEEEKQALARKMYLQAGFSDSVGR</sequence>
<name>A0A367K0C3_RHIST</name>
<feature type="domain" description="MAGE" evidence="2">
    <location>
        <begin position="41"/>
        <end position="269"/>
    </location>
</feature>
<feature type="region of interest" description="Disordered" evidence="1">
    <location>
        <begin position="1"/>
        <end position="38"/>
    </location>
</feature>
<reference evidence="3 4" key="1">
    <citation type="journal article" date="2018" name="G3 (Bethesda)">
        <title>Phylogenetic and Phylogenomic Definition of Rhizopus Species.</title>
        <authorList>
            <person name="Gryganskyi A.P."/>
            <person name="Golan J."/>
            <person name="Dolatabadi S."/>
            <person name="Mondo S."/>
            <person name="Robb S."/>
            <person name="Idnurm A."/>
            <person name="Muszewska A."/>
            <person name="Steczkiewicz K."/>
            <person name="Masonjones S."/>
            <person name="Liao H.L."/>
            <person name="Gajdeczka M.T."/>
            <person name="Anike F."/>
            <person name="Vuek A."/>
            <person name="Anishchenko I.M."/>
            <person name="Voigt K."/>
            <person name="de Hoog G.S."/>
            <person name="Smith M.E."/>
            <person name="Heitman J."/>
            <person name="Vilgalys R."/>
            <person name="Stajich J.E."/>
        </authorList>
    </citation>
    <scope>NUCLEOTIDE SEQUENCE [LARGE SCALE GENOMIC DNA]</scope>
    <source>
        <strain evidence="3 4">LSU 92-RS-03</strain>
    </source>
</reference>
<feature type="compositionally biased region" description="Polar residues" evidence="1">
    <location>
        <begin position="22"/>
        <end position="35"/>
    </location>
</feature>
<protein>
    <recommendedName>
        <fullName evidence="2">MAGE domain-containing protein</fullName>
    </recommendedName>
</protein>
<dbReference type="Pfam" id="PF01454">
    <property type="entry name" value="MAGE"/>
    <property type="match status" value="1"/>
</dbReference>
<feature type="compositionally biased region" description="Low complexity" evidence="1">
    <location>
        <begin position="109"/>
        <end position="125"/>
    </location>
</feature>
<dbReference type="Proteomes" id="UP000253551">
    <property type="component" value="Unassembled WGS sequence"/>
</dbReference>
<dbReference type="PROSITE" id="PS50838">
    <property type="entry name" value="MAGE"/>
    <property type="match status" value="1"/>
</dbReference>
<dbReference type="InterPro" id="IPR041898">
    <property type="entry name" value="MAGE_WH1"/>
</dbReference>
<evidence type="ECO:0000313" key="4">
    <source>
        <dbReference type="Proteomes" id="UP000253551"/>
    </source>
</evidence>
<dbReference type="OrthoDB" id="205198at2759"/>
<evidence type="ECO:0000256" key="1">
    <source>
        <dbReference type="SAM" id="MobiDB-lite"/>
    </source>
</evidence>
<dbReference type="AlphaFoldDB" id="A0A367K0C3"/>
<dbReference type="GO" id="GO:0005634">
    <property type="term" value="C:nucleus"/>
    <property type="evidence" value="ECO:0007669"/>
    <property type="project" value="TreeGrafter"/>
</dbReference>
<keyword evidence="4" id="KW-1185">Reference proteome</keyword>
<organism evidence="3 4">
    <name type="scientific">Rhizopus stolonifer</name>
    <name type="common">Rhizopus nigricans</name>
    <dbReference type="NCBI Taxonomy" id="4846"/>
    <lineage>
        <taxon>Eukaryota</taxon>
        <taxon>Fungi</taxon>
        <taxon>Fungi incertae sedis</taxon>
        <taxon>Mucoromycota</taxon>
        <taxon>Mucoromycotina</taxon>
        <taxon>Mucoromycetes</taxon>
        <taxon>Mucorales</taxon>
        <taxon>Mucorineae</taxon>
        <taxon>Rhizopodaceae</taxon>
        <taxon>Rhizopus</taxon>
    </lineage>
</organism>
<feature type="region of interest" description="Disordered" evidence="1">
    <location>
        <begin position="106"/>
        <end position="130"/>
    </location>
</feature>
<dbReference type="GO" id="GO:0006281">
    <property type="term" value="P:DNA repair"/>
    <property type="evidence" value="ECO:0007669"/>
    <property type="project" value="TreeGrafter"/>
</dbReference>
<comment type="caution">
    <text evidence="3">The sequence shown here is derived from an EMBL/GenBank/DDBJ whole genome shotgun (WGS) entry which is preliminary data.</text>
</comment>
<dbReference type="Gene3D" id="1.10.10.1200">
    <property type="entry name" value="MAGE homology domain, winged helix WH1 motif"/>
    <property type="match status" value="1"/>
</dbReference>
<dbReference type="InterPro" id="IPR002190">
    <property type="entry name" value="MHD_dom"/>
</dbReference>
<dbReference type="InterPro" id="IPR041899">
    <property type="entry name" value="MAGE_WH2"/>
</dbReference>
<dbReference type="STRING" id="4846.A0A367K0C3"/>
<accession>A0A367K0C3</accession>
<dbReference type="InterPro" id="IPR037445">
    <property type="entry name" value="MAGE"/>
</dbReference>
<dbReference type="PANTHER" id="PTHR11736:SF14">
    <property type="entry name" value="NSE3 HOMOLOG, SMC5-SMC6 COMPLEX COMPONENT"/>
    <property type="match status" value="1"/>
</dbReference>
<dbReference type="PANTHER" id="PTHR11736">
    <property type="entry name" value="MELANOMA-ASSOCIATED ANTIGEN MAGE ANTIGEN"/>
    <property type="match status" value="1"/>
</dbReference>